<gene>
    <name evidence="2" type="ORF">GCM10011516_26750</name>
</gene>
<protein>
    <submittedName>
        <fullName evidence="2">Uncharacterized protein</fullName>
    </submittedName>
</protein>
<dbReference type="EMBL" id="BMKM01000007">
    <property type="protein sequence ID" value="GGE27749.1"/>
    <property type="molecule type" value="Genomic_DNA"/>
</dbReference>
<feature type="compositionally biased region" description="Polar residues" evidence="1">
    <location>
        <begin position="51"/>
        <end position="60"/>
    </location>
</feature>
<reference evidence="2" key="1">
    <citation type="journal article" date="2014" name="Int. J. Syst. Evol. Microbiol.">
        <title>Complete genome sequence of Corynebacterium casei LMG S-19264T (=DSM 44701T), isolated from a smear-ripened cheese.</title>
        <authorList>
            <consortium name="US DOE Joint Genome Institute (JGI-PGF)"/>
            <person name="Walter F."/>
            <person name="Albersmeier A."/>
            <person name="Kalinowski J."/>
            <person name="Ruckert C."/>
        </authorList>
    </citation>
    <scope>NUCLEOTIDE SEQUENCE</scope>
    <source>
        <strain evidence="2">CGMCC 1.15966</strain>
    </source>
</reference>
<organism evidence="2 3">
    <name type="scientific">Sphingobacterium cellulitidis</name>
    <dbReference type="NCBI Taxonomy" id="1768011"/>
    <lineage>
        <taxon>Bacteria</taxon>
        <taxon>Pseudomonadati</taxon>
        <taxon>Bacteroidota</taxon>
        <taxon>Sphingobacteriia</taxon>
        <taxon>Sphingobacteriales</taxon>
        <taxon>Sphingobacteriaceae</taxon>
        <taxon>Sphingobacterium</taxon>
    </lineage>
</organism>
<proteinExistence type="predicted"/>
<comment type="caution">
    <text evidence="2">The sequence shown here is derived from an EMBL/GenBank/DDBJ whole genome shotgun (WGS) entry which is preliminary data.</text>
</comment>
<reference evidence="2" key="2">
    <citation type="submission" date="2020-09" db="EMBL/GenBank/DDBJ databases">
        <authorList>
            <person name="Sun Q."/>
            <person name="Zhou Y."/>
        </authorList>
    </citation>
    <scope>NUCLEOTIDE SEQUENCE</scope>
    <source>
        <strain evidence="2">CGMCC 1.15966</strain>
    </source>
</reference>
<feature type="region of interest" description="Disordered" evidence="1">
    <location>
        <begin position="34"/>
        <end position="60"/>
    </location>
</feature>
<keyword evidence="3" id="KW-1185">Reference proteome</keyword>
<evidence type="ECO:0000313" key="2">
    <source>
        <dbReference type="EMBL" id="GGE27749.1"/>
    </source>
</evidence>
<dbReference type="Proteomes" id="UP000614460">
    <property type="component" value="Unassembled WGS sequence"/>
</dbReference>
<name>A0A8H9KYJ4_9SPHI</name>
<dbReference type="AlphaFoldDB" id="A0A8H9KYJ4"/>
<evidence type="ECO:0000256" key="1">
    <source>
        <dbReference type="SAM" id="MobiDB-lite"/>
    </source>
</evidence>
<evidence type="ECO:0000313" key="3">
    <source>
        <dbReference type="Proteomes" id="UP000614460"/>
    </source>
</evidence>
<dbReference type="RefSeq" id="WP_094257978.1">
    <property type="nucleotide sequence ID" value="NZ_BMKM01000007.1"/>
</dbReference>
<accession>A0A8H9KYJ4</accession>
<sequence>MEKKVLGKYVSPKLVIQKIELEHGILASSACFTPGNGTEGNYTPEIDPWTDTRNNQEIDL</sequence>